<reference evidence="7" key="2">
    <citation type="submission" date="2019-01" db="UniProtKB">
        <authorList>
            <consortium name="EnsemblPlants"/>
        </authorList>
    </citation>
    <scope>IDENTIFICATION</scope>
    <source>
        <strain evidence="7">cv. Heinz 1706</strain>
    </source>
</reference>
<dbReference type="Proteomes" id="UP000004994">
    <property type="component" value="Chromosome 8"/>
</dbReference>
<keyword evidence="2 4" id="KW-0328">Glycosyltransferase</keyword>
<dbReference type="EnsemblPlants" id="Solyc08g013845.1.1">
    <property type="protein sequence ID" value="Solyc08g013845.1.1.1"/>
    <property type="gene ID" value="Solyc08g013845.1"/>
</dbReference>
<name>A0A3Q7HLC5_SOLLC</name>
<dbReference type="GO" id="GO:0035251">
    <property type="term" value="F:UDP-glucosyltransferase activity"/>
    <property type="evidence" value="ECO:0000318"/>
    <property type="project" value="GO_Central"/>
</dbReference>
<dbReference type="Gramene" id="Solyc08g013845.1.1">
    <property type="protein sequence ID" value="Solyc08g013845.1.1.1"/>
    <property type="gene ID" value="Solyc08g013845.1"/>
</dbReference>
<dbReference type="CDD" id="cd03784">
    <property type="entry name" value="GT1_Gtf-like"/>
    <property type="match status" value="1"/>
</dbReference>
<keyword evidence="8" id="KW-1185">Reference proteome</keyword>
<dbReference type="SMR" id="A0A3Q7HLC5"/>
<dbReference type="OMA" id="WLNTRER"/>
<evidence type="ECO:0000256" key="4">
    <source>
        <dbReference type="RuleBase" id="RU003718"/>
    </source>
</evidence>
<dbReference type="Pfam" id="PF00201">
    <property type="entry name" value="UDPGT"/>
    <property type="match status" value="1"/>
</dbReference>
<proteinExistence type="inferred from homology"/>
<reference evidence="7" key="1">
    <citation type="journal article" date="2012" name="Nature">
        <title>The tomato genome sequence provides insights into fleshy fruit evolution.</title>
        <authorList>
            <consortium name="Tomato Genome Consortium"/>
        </authorList>
    </citation>
    <scope>NUCLEOTIDE SEQUENCE [LARGE SCALE GENOMIC DNA]</scope>
    <source>
        <strain evidence="7">cv. Heinz 1706</strain>
    </source>
</reference>
<dbReference type="Pfam" id="PF26168">
    <property type="entry name" value="Glyco_transf_N"/>
    <property type="match status" value="1"/>
</dbReference>
<dbReference type="InterPro" id="IPR002213">
    <property type="entry name" value="UDP_glucos_trans"/>
</dbReference>
<organism evidence="7">
    <name type="scientific">Solanum lycopersicum</name>
    <name type="common">Tomato</name>
    <name type="synonym">Lycopersicon esculentum</name>
    <dbReference type="NCBI Taxonomy" id="4081"/>
    <lineage>
        <taxon>Eukaryota</taxon>
        <taxon>Viridiplantae</taxon>
        <taxon>Streptophyta</taxon>
        <taxon>Embryophyta</taxon>
        <taxon>Tracheophyta</taxon>
        <taxon>Spermatophyta</taxon>
        <taxon>Magnoliopsida</taxon>
        <taxon>eudicotyledons</taxon>
        <taxon>Gunneridae</taxon>
        <taxon>Pentapetalae</taxon>
        <taxon>asterids</taxon>
        <taxon>lamiids</taxon>
        <taxon>Solanales</taxon>
        <taxon>Solanaceae</taxon>
        <taxon>Solanoideae</taxon>
        <taxon>Solaneae</taxon>
        <taxon>Solanum</taxon>
        <taxon>Solanum subgen. Lycopersicon</taxon>
    </lineage>
</organism>
<comment type="similarity">
    <text evidence="1 4">Belongs to the UDP-glycosyltransferase family.</text>
</comment>
<dbReference type="InterPro" id="IPR058980">
    <property type="entry name" value="Glyco_transf_N"/>
</dbReference>
<dbReference type="KEGG" id="sly:101245272"/>
<evidence type="ECO:0000256" key="2">
    <source>
        <dbReference type="ARBA" id="ARBA00022676"/>
    </source>
</evidence>
<dbReference type="GO" id="GO:0016138">
    <property type="term" value="P:glycoside biosynthetic process"/>
    <property type="evidence" value="ECO:0007669"/>
    <property type="project" value="UniProtKB-ARBA"/>
</dbReference>
<dbReference type="PROSITE" id="PS00375">
    <property type="entry name" value="UDPGT"/>
    <property type="match status" value="1"/>
</dbReference>
<dbReference type="PANTHER" id="PTHR48044">
    <property type="entry name" value="GLYCOSYLTRANSFERASE"/>
    <property type="match status" value="1"/>
</dbReference>
<gene>
    <name evidence="7" type="primary">LOC101245272</name>
</gene>
<evidence type="ECO:0000256" key="3">
    <source>
        <dbReference type="ARBA" id="ARBA00022679"/>
    </source>
</evidence>
<evidence type="ECO:0000313" key="8">
    <source>
        <dbReference type="Proteomes" id="UP000004994"/>
    </source>
</evidence>
<sequence>MEAKKNTISVLMLPWLAHGHINPYLELAKKLANRNLHIYICSTPVCLSSIKKRVTQEYSQSIDLVDFHLPSLPNLPPHYHTTNGLPPHLMTTLKSTFEMSTPNFSKILQTLQPDLVIYDFNLPWAADCASSVNIPAVLFLTFGAAVIALGIHVCDRPEEMFPFTEFYLHEQEILSLKNTVPGWKFPFDEGLRRSQDIVLIKTCRGFEGKYIDYLSSLVFKKIVPVGTLVQESTNKDDSEDIMQWLDKKHRGSAVFVSFGSEYFLSKEEIHEVAQGLELSKVNFIWVIRFPQGERTKIRDALPEGFLERVGERGIIFEGWAPQATILQHTSIGGFVSHCGWSSFMESMKCGVPIIAMPMQADQPMNAKLVEYIGMGMEVVREERGKLQSEEIAKAIRKVVVEKGGEVMRKKAKELSEYMNVIGDEEIDGVVEELLALCKNK</sequence>
<dbReference type="Gene3D" id="3.40.50.2000">
    <property type="entry name" value="Glycogen Phosphorylase B"/>
    <property type="match status" value="2"/>
</dbReference>
<protein>
    <recommendedName>
        <fullName evidence="5">Glycosyltransferase</fullName>
        <ecNumber evidence="5">2.4.1.-</ecNumber>
    </recommendedName>
</protein>
<evidence type="ECO:0000259" key="6">
    <source>
        <dbReference type="Pfam" id="PF26168"/>
    </source>
</evidence>
<evidence type="ECO:0000313" key="7">
    <source>
        <dbReference type="EnsemblPlants" id="Solyc08g013845.1.1.1"/>
    </source>
</evidence>
<dbReference type="EC" id="2.4.1.-" evidence="5"/>
<keyword evidence="3 4" id="KW-0808">Transferase</keyword>
<feature type="domain" description="Glycosyltransferase N-terminal" evidence="6">
    <location>
        <begin position="7"/>
        <end position="216"/>
    </location>
</feature>
<dbReference type="FunFam" id="3.40.50.2000:FF:000060">
    <property type="entry name" value="Glycosyltransferase"/>
    <property type="match status" value="1"/>
</dbReference>
<dbReference type="InParanoid" id="A0A3Q7HLC5"/>
<accession>A0A3Q7HLC5</accession>
<evidence type="ECO:0000256" key="5">
    <source>
        <dbReference type="RuleBase" id="RU362057"/>
    </source>
</evidence>
<dbReference type="AlphaFoldDB" id="A0A3Q7HLC5"/>
<dbReference type="InterPro" id="IPR035595">
    <property type="entry name" value="UDP_glycos_trans_CS"/>
</dbReference>
<dbReference type="GeneID" id="101245272"/>
<dbReference type="RefSeq" id="XP_004244816.1">
    <property type="nucleotide sequence ID" value="XM_004244768.5"/>
</dbReference>
<evidence type="ECO:0000256" key="1">
    <source>
        <dbReference type="ARBA" id="ARBA00009995"/>
    </source>
</evidence>
<dbReference type="PANTHER" id="PTHR48044:SF74">
    <property type="entry name" value="GLYCOSYLTRANSFERASE"/>
    <property type="match status" value="1"/>
</dbReference>
<dbReference type="OrthoDB" id="5835829at2759"/>
<dbReference type="SUPFAM" id="SSF53756">
    <property type="entry name" value="UDP-Glycosyltransferase/glycogen phosphorylase"/>
    <property type="match status" value="1"/>
</dbReference>